<evidence type="ECO:0000313" key="4">
    <source>
        <dbReference type="Proteomes" id="UP000570474"/>
    </source>
</evidence>
<reference evidence="3 4" key="1">
    <citation type="submission" date="2020-04" db="EMBL/GenBank/DDBJ databases">
        <authorList>
            <person name="Yin C."/>
        </authorList>
    </citation>
    <scope>NUCLEOTIDE SEQUENCE [LARGE SCALE GENOMIC DNA]</scope>
    <source>
        <strain evidence="3 4">Ae27</strain>
    </source>
</reference>
<dbReference type="GO" id="GO:0016887">
    <property type="term" value="F:ATP hydrolysis activity"/>
    <property type="evidence" value="ECO:0007669"/>
    <property type="project" value="InterPro"/>
</dbReference>
<evidence type="ECO:0000313" key="3">
    <source>
        <dbReference type="EMBL" id="NLR63024.1"/>
    </source>
</evidence>
<accession>A0A847RN20</accession>
<dbReference type="InterPro" id="IPR038729">
    <property type="entry name" value="Rad50/SbcC_AAA"/>
</dbReference>
<comment type="caution">
    <text evidence="3">The sequence shown here is derived from an EMBL/GenBank/DDBJ whole genome shotgun (WGS) entry which is preliminary data.</text>
</comment>
<dbReference type="SUPFAM" id="SSF52540">
    <property type="entry name" value="P-loop containing nucleoside triphosphate hydrolases"/>
    <property type="match status" value="1"/>
</dbReference>
<dbReference type="Proteomes" id="UP000570474">
    <property type="component" value="Unassembled WGS sequence"/>
</dbReference>
<dbReference type="InterPro" id="IPR027417">
    <property type="entry name" value="P-loop_NTPase"/>
</dbReference>
<dbReference type="GO" id="GO:0006302">
    <property type="term" value="P:double-strand break repair"/>
    <property type="evidence" value="ECO:0007669"/>
    <property type="project" value="InterPro"/>
</dbReference>
<protein>
    <submittedName>
        <fullName evidence="3">AAA family ATPase</fullName>
    </submittedName>
</protein>
<dbReference type="EMBL" id="JABAIA010000001">
    <property type="protein sequence ID" value="NLR63024.1"/>
    <property type="molecule type" value="Genomic_DNA"/>
</dbReference>
<feature type="domain" description="Rad50/SbcC-type AAA" evidence="2">
    <location>
        <begin position="5"/>
        <end position="178"/>
    </location>
</feature>
<evidence type="ECO:0000259" key="1">
    <source>
        <dbReference type="Pfam" id="PF13304"/>
    </source>
</evidence>
<evidence type="ECO:0000259" key="2">
    <source>
        <dbReference type="Pfam" id="PF13476"/>
    </source>
</evidence>
<keyword evidence="4" id="KW-1185">Reference proteome</keyword>
<proteinExistence type="predicted"/>
<dbReference type="PANTHER" id="PTHR43581">
    <property type="entry name" value="ATP/GTP PHOSPHATASE"/>
    <property type="match status" value="1"/>
</dbReference>
<sequence>MRIDKLNIKNFKGFEDESFSLNPQFTVFIGDNAKGKTAMLQAMSVAMGSFFLGIDGIDSRAIQKNEVRVKTIDGQPRPQKPVVIEAEWRPEQEEMVLWKDYAIKPEMKWKRENIKNNTTSKDAKNIRTFAESLLKASRDGSRVVFPLFAFYGTGRLWAIHEKLNYQKQEEGVKMAYAYALSAKASPKEFLQWFKTQEDSVKKFEQPLDMAHLTAFKRTITQLIPDDRWQDVAFDNKENELTGIFTTDAGTKEKLKFSQLSDGFRNIIAIAGDLAYRCIQLNPHLKEEAVEKTPGIVLIDELDMHLHPNWQRRIVDDFKRAFPKIQFVATTHSPFIVQSLKADELRILDEGRMIADDPLKNSIEEIAQQEMGVEEVKRSKEFIEMKSRAKEYFDLIKQGAPNEILHDAKQKLDELRIKYNNDPAYVALLESEMPKKD</sequence>
<name>A0A847RN20_9BACT</name>
<dbReference type="InterPro" id="IPR003959">
    <property type="entry name" value="ATPase_AAA_core"/>
</dbReference>
<dbReference type="RefSeq" id="WP_168869046.1">
    <property type="nucleotide sequence ID" value="NZ_JABAIA010000001.1"/>
</dbReference>
<dbReference type="PANTHER" id="PTHR43581:SF2">
    <property type="entry name" value="EXCINUCLEASE ATPASE SUBUNIT"/>
    <property type="match status" value="1"/>
</dbReference>
<dbReference type="GO" id="GO:0005524">
    <property type="term" value="F:ATP binding"/>
    <property type="evidence" value="ECO:0007669"/>
    <property type="project" value="InterPro"/>
</dbReference>
<gene>
    <name evidence="3" type="ORF">HGH92_01780</name>
</gene>
<feature type="domain" description="ATPase AAA-type core" evidence="1">
    <location>
        <begin position="229"/>
        <end position="336"/>
    </location>
</feature>
<dbReference type="AlphaFoldDB" id="A0A847RN20"/>
<dbReference type="InterPro" id="IPR051396">
    <property type="entry name" value="Bact_Antivir_Def_Nuclease"/>
</dbReference>
<dbReference type="Gene3D" id="3.40.50.300">
    <property type="entry name" value="P-loop containing nucleotide triphosphate hydrolases"/>
    <property type="match status" value="1"/>
</dbReference>
<organism evidence="3 4">
    <name type="scientific">Chitinophaga varians</name>
    <dbReference type="NCBI Taxonomy" id="2202339"/>
    <lineage>
        <taxon>Bacteria</taxon>
        <taxon>Pseudomonadati</taxon>
        <taxon>Bacteroidota</taxon>
        <taxon>Chitinophagia</taxon>
        <taxon>Chitinophagales</taxon>
        <taxon>Chitinophagaceae</taxon>
        <taxon>Chitinophaga</taxon>
    </lineage>
</organism>
<dbReference type="Pfam" id="PF13476">
    <property type="entry name" value="AAA_23"/>
    <property type="match status" value="1"/>
</dbReference>
<dbReference type="Pfam" id="PF13304">
    <property type="entry name" value="AAA_21"/>
    <property type="match status" value="1"/>
</dbReference>